<evidence type="ECO:0000256" key="1">
    <source>
        <dbReference type="SAM" id="MobiDB-lite"/>
    </source>
</evidence>
<feature type="compositionally biased region" description="Basic and acidic residues" evidence="1">
    <location>
        <begin position="8"/>
        <end position="34"/>
    </location>
</feature>
<organism evidence="3 4">
    <name type="scientific">Adlercreutzia caecimuris</name>
    <dbReference type="NCBI Taxonomy" id="671266"/>
    <lineage>
        <taxon>Bacteria</taxon>
        <taxon>Bacillati</taxon>
        <taxon>Actinomycetota</taxon>
        <taxon>Coriobacteriia</taxon>
        <taxon>Eggerthellales</taxon>
        <taxon>Eggerthellaceae</taxon>
        <taxon>Adlercreutzia</taxon>
    </lineage>
</organism>
<dbReference type="Pfam" id="PF08239">
    <property type="entry name" value="SH3_3"/>
    <property type="match status" value="1"/>
</dbReference>
<dbReference type="RefSeq" id="WP_136434914.1">
    <property type="nucleotide sequence ID" value="NZ_SSTJ01000010.1"/>
</dbReference>
<dbReference type="AlphaFoldDB" id="A0A4S4G3T9"/>
<feature type="domain" description="SH3b" evidence="2">
    <location>
        <begin position="53"/>
        <end position="95"/>
    </location>
</feature>
<protein>
    <submittedName>
        <fullName evidence="3">SH3 domain-containing protein</fullName>
    </submittedName>
</protein>
<evidence type="ECO:0000313" key="4">
    <source>
        <dbReference type="Proteomes" id="UP000308978"/>
    </source>
</evidence>
<gene>
    <name evidence="3" type="ORF">E5986_08065</name>
</gene>
<evidence type="ECO:0000259" key="2">
    <source>
        <dbReference type="Pfam" id="PF08239"/>
    </source>
</evidence>
<dbReference type="Gene3D" id="2.30.30.40">
    <property type="entry name" value="SH3 Domains"/>
    <property type="match status" value="1"/>
</dbReference>
<accession>A0A4S4G3T9</accession>
<sequence length="99" mass="10475">MATRKTAATKDAKPVEETPKAPEAPEKPVEEAPKAPEAPTRSKMTVAAVGYEGVNIRERPDLNANVIGTLRNGAPIDVEIDGEWAEVAGVGFVMAKHLA</sequence>
<dbReference type="EMBL" id="SSTJ01000010">
    <property type="protein sequence ID" value="THG36846.1"/>
    <property type="molecule type" value="Genomic_DNA"/>
</dbReference>
<dbReference type="InterPro" id="IPR003646">
    <property type="entry name" value="SH3-like_bac-type"/>
</dbReference>
<name>A0A4S4G3T9_9ACTN</name>
<proteinExistence type="predicted"/>
<dbReference type="Proteomes" id="UP000308978">
    <property type="component" value="Unassembled WGS sequence"/>
</dbReference>
<feature type="region of interest" description="Disordered" evidence="1">
    <location>
        <begin position="1"/>
        <end position="44"/>
    </location>
</feature>
<comment type="caution">
    <text evidence="3">The sequence shown here is derived from an EMBL/GenBank/DDBJ whole genome shotgun (WGS) entry which is preliminary data.</text>
</comment>
<evidence type="ECO:0000313" key="3">
    <source>
        <dbReference type="EMBL" id="THG36846.1"/>
    </source>
</evidence>
<reference evidence="3 4" key="1">
    <citation type="submission" date="2019-04" db="EMBL/GenBank/DDBJ databases">
        <title>Microbes associate with the intestines of laboratory mice.</title>
        <authorList>
            <person name="Navarre W."/>
            <person name="Wong E."/>
            <person name="Huang K.C."/>
            <person name="Tropini C."/>
            <person name="Ng K."/>
            <person name="Yu B."/>
        </authorList>
    </citation>
    <scope>NUCLEOTIDE SEQUENCE [LARGE SCALE GENOMIC DNA]</scope>
    <source>
        <strain evidence="3 4">NM80_B27</strain>
    </source>
</reference>